<keyword evidence="1" id="KW-0812">Transmembrane</keyword>
<feature type="transmembrane region" description="Helical" evidence="1">
    <location>
        <begin position="29"/>
        <end position="48"/>
    </location>
</feature>
<name>A0A9D1F324_9FIRM</name>
<protein>
    <submittedName>
        <fullName evidence="2">Uncharacterized protein</fullName>
    </submittedName>
</protein>
<comment type="caution">
    <text evidence="2">The sequence shown here is derived from an EMBL/GenBank/DDBJ whole genome shotgun (WGS) entry which is preliminary data.</text>
</comment>
<proteinExistence type="predicted"/>
<dbReference type="AlphaFoldDB" id="A0A9D1F324"/>
<organism evidence="2 3">
    <name type="scientific">Candidatus Scybalocola faecigallinarum</name>
    <dbReference type="NCBI Taxonomy" id="2840941"/>
    <lineage>
        <taxon>Bacteria</taxon>
        <taxon>Bacillati</taxon>
        <taxon>Bacillota</taxon>
        <taxon>Clostridia</taxon>
        <taxon>Lachnospirales</taxon>
        <taxon>Lachnospiraceae</taxon>
        <taxon>Lachnospiraceae incertae sedis</taxon>
        <taxon>Candidatus Scybalocola (ex Gilroy et al. 2021)</taxon>
    </lineage>
</organism>
<evidence type="ECO:0000313" key="3">
    <source>
        <dbReference type="Proteomes" id="UP000823927"/>
    </source>
</evidence>
<evidence type="ECO:0000313" key="2">
    <source>
        <dbReference type="EMBL" id="HIS46511.1"/>
    </source>
</evidence>
<keyword evidence="1" id="KW-0472">Membrane</keyword>
<sequence>MRHFYIRMILGIVFVVCMIYSLITENFYFALFYLVLGAMLLISAYSLWKKNKQG</sequence>
<reference evidence="2" key="1">
    <citation type="submission" date="2020-10" db="EMBL/GenBank/DDBJ databases">
        <authorList>
            <person name="Gilroy R."/>
        </authorList>
    </citation>
    <scope>NUCLEOTIDE SEQUENCE</scope>
    <source>
        <strain evidence="2">CHK178-757</strain>
    </source>
</reference>
<evidence type="ECO:0000256" key="1">
    <source>
        <dbReference type="SAM" id="Phobius"/>
    </source>
</evidence>
<dbReference type="Proteomes" id="UP000823927">
    <property type="component" value="Unassembled WGS sequence"/>
</dbReference>
<dbReference type="EMBL" id="DVIT01000012">
    <property type="protein sequence ID" value="HIS46511.1"/>
    <property type="molecule type" value="Genomic_DNA"/>
</dbReference>
<keyword evidence="1" id="KW-1133">Transmembrane helix</keyword>
<feature type="transmembrane region" description="Helical" evidence="1">
    <location>
        <begin position="5"/>
        <end position="23"/>
    </location>
</feature>
<accession>A0A9D1F324</accession>
<reference evidence="2" key="2">
    <citation type="journal article" date="2021" name="PeerJ">
        <title>Extensive microbial diversity within the chicken gut microbiome revealed by metagenomics and culture.</title>
        <authorList>
            <person name="Gilroy R."/>
            <person name="Ravi A."/>
            <person name="Getino M."/>
            <person name="Pursley I."/>
            <person name="Horton D.L."/>
            <person name="Alikhan N.F."/>
            <person name="Baker D."/>
            <person name="Gharbi K."/>
            <person name="Hall N."/>
            <person name="Watson M."/>
            <person name="Adriaenssens E.M."/>
            <person name="Foster-Nyarko E."/>
            <person name="Jarju S."/>
            <person name="Secka A."/>
            <person name="Antonio M."/>
            <person name="Oren A."/>
            <person name="Chaudhuri R.R."/>
            <person name="La Ragione R."/>
            <person name="Hildebrand F."/>
            <person name="Pallen M.J."/>
        </authorList>
    </citation>
    <scope>NUCLEOTIDE SEQUENCE</scope>
    <source>
        <strain evidence="2">CHK178-757</strain>
    </source>
</reference>
<gene>
    <name evidence="2" type="ORF">IAB46_02950</name>
</gene>